<comment type="similarity">
    <text evidence="2">Belongs to the MSOX/MTOX family.</text>
</comment>
<dbReference type="GO" id="GO:0050660">
    <property type="term" value="F:flavin adenine dinucleotide binding"/>
    <property type="evidence" value="ECO:0007669"/>
    <property type="project" value="InterPro"/>
</dbReference>
<sequence length="469" mass="51507">MLFTKLTLDTPILIVGGAGTIGSSTALHLRRRGYTNLKLIDSYPFPSGGSGNSQSAGGSDLNKIVGYADGGVRGELAEETMRGWREDPVFREHYYEVGELALASLPSNIASLHSEYIHHKTSPSNHPDPDPLEWLSTPSDIIHRAPHLKAESIQGWQGTYRPRAGWAGAMDAIDSVGEELKRLGGVEMIFGSSGTFSRPLIDPLTSRCIGVIAKDGTRHFAERVVMATGAWTPSLVDLEGQCVSKCWIVAHLELTDEEAARYKGIPVVYNEEVGFLFEPRYVRDPSTGTSRWIIKLCDEFPGYTRYLPVRPFRPGKSGNSKPIPSEPINVSVPRSHSDHPTDTVPDEGMMRLRRVVEVMLPEFAEREFVKSYCCWCTDTDDAEWLFCEHPSCPGLFLATGDSGHSFTSLPIVGGQVADLLEGKMSPERMERLGWRPGRGDPDHTGRGGPPAKDLGDLPGWAHGDDPKEV</sequence>
<evidence type="ECO:0000256" key="2">
    <source>
        <dbReference type="ARBA" id="ARBA00010989"/>
    </source>
</evidence>
<evidence type="ECO:0000259" key="7">
    <source>
        <dbReference type="Pfam" id="PF01266"/>
    </source>
</evidence>
<organism evidence="8 9">
    <name type="scientific">Filobasidium floriforme</name>
    <dbReference type="NCBI Taxonomy" id="5210"/>
    <lineage>
        <taxon>Eukaryota</taxon>
        <taxon>Fungi</taxon>
        <taxon>Dikarya</taxon>
        <taxon>Basidiomycota</taxon>
        <taxon>Agaricomycotina</taxon>
        <taxon>Tremellomycetes</taxon>
        <taxon>Filobasidiales</taxon>
        <taxon>Filobasidiaceae</taxon>
        <taxon>Filobasidium</taxon>
    </lineage>
</organism>
<comment type="cofactor">
    <cofactor evidence="1">
        <name>FAD</name>
        <dbReference type="ChEBI" id="CHEBI:57692"/>
    </cofactor>
</comment>
<feature type="region of interest" description="Disordered" evidence="6">
    <location>
        <begin position="315"/>
        <end position="346"/>
    </location>
</feature>
<evidence type="ECO:0000313" key="9">
    <source>
        <dbReference type="Proteomes" id="UP000812966"/>
    </source>
</evidence>
<dbReference type="GO" id="GO:0051698">
    <property type="term" value="F:saccharopine oxidase activity"/>
    <property type="evidence" value="ECO:0007669"/>
    <property type="project" value="TreeGrafter"/>
</dbReference>
<dbReference type="InterPro" id="IPR045170">
    <property type="entry name" value="MTOX"/>
</dbReference>
<dbReference type="SUPFAM" id="SSF51905">
    <property type="entry name" value="FAD/NAD(P)-binding domain"/>
    <property type="match status" value="1"/>
</dbReference>
<feature type="domain" description="FAD dependent oxidoreductase" evidence="7">
    <location>
        <begin position="13"/>
        <end position="419"/>
    </location>
</feature>
<evidence type="ECO:0000256" key="1">
    <source>
        <dbReference type="ARBA" id="ARBA00001974"/>
    </source>
</evidence>
<reference evidence="8" key="1">
    <citation type="submission" date="2020-04" db="EMBL/GenBank/DDBJ databases">
        <title>Analysis of mating type loci in Filobasidium floriforme.</title>
        <authorList>
            <person name="Nowrousian M."/>
        </authorList>
    </citation>
    <scope>NUCLEOTIDE SEQUENCE</scope>
    <source>
        <strain evidence="8">CBS 6242</strain>
    </source>
</reference>
<dbReference type="Gene3D" id="3.30.9.10">
    <property type="entry name" value="D-Amino Acid Oxidase, subunit A, domain 2"/>
    <property type="match status" value="1"/>
</dbReference>
<dbReference type="PANTHER" id="PTHR10961">
    <property type="entry name" value="PEROXISOMAL SARCOSINE OXIDASE"/>
    <property type="match status" value="1"/>
</dbReference>
<evidence type="ECO:0000313" key="8">
    <source>
        <dbReference type="EMBL" id="KAG7529814.1"/>
    </source>
</evidence>
<dbReference type="InterPro" id="IPR036188">
    <property type="entry name" value="FAD/NAD-bd_sf"/>
</dbReference>
<dbReference type="Gene3D" id="3.50.50.60">
    <property type="entry name" value="FAD/NAD(P)-binding domain"/>
    <property type="match status" value="1"/>
</dbReference>
<evidence type="ECO:0000256" key="3">
    <source>
        <dbReference type="ARBA" id="ARBA00022630"/>
    </source>
</evidence>
<keyword evidence="5" id="KW-0560">Oxidoreductase</keyword>
<proteinExistence type="inferred from homology"/>
<keyword evidence="9" id="KW-1185">Reference proteome</keyword>
<feature type="region of interest" description="Disordered" evidence="6">
    <location>
        <begin position="430"/>
        <end position="469"/>
    </location>
</feature>
<comment type="caution">
    <text evidence="8">The sequence shown here is derived from an EMBL/GenBank/DDBJ whole genome shotgun (WGS) entry which is preliminary data.</text>
</comment>
<dbReference type="Pfam" id="PF01266">
    <property type="entry name" value="DAO"/>
    <property type="match status" value="1"/>
</dbReference>
<accession>A0A8K0NLI4</accession>
<evidence type="ECO:0000256" key="5">
    <source>
        <dbReference type="ARBA" id="ARBA00023002"/>
    </source>
</evidence>
<evidence type="ECO:0000256" key="6">
    <source>
        <dbReference type="SAM" id="MobiDB-lite"/>
    </source>
</evidence>
<dbReference type="AlphaFoldDB" id="A0A8K0NLI4"/>
<dbReference type="InterPro" id="IPR006076">
    <property type="entry name" value="FAD-dep_OxRdtase"/>
</dbReference>
<keyword evidence="3" id="KW-0285">Flavoprotein</keyword>
<feature type="compositionally biased region" description="Basic and acidic residues" evidence="6">
    <location>
        <begin position="430"/>
        <end position="445"/>
    </location>
</feature>
<keyword evidence="4" id="KW-0274">FAD</keyword>
<dbReference type="PANTHER" id="PTHR10961:SF26">
    <property type="entry name" value="L-SACCHAROPINE OXIDASE"/>
    <property type="match status" value="1"/>
</dbReference>
<dbReference type="EMBL" id="JABELV010000135">
    <property type="protein sequence ID" value="KAG7529814.1"/>
    <property type="molecule type" value="Genomic_DNA"/>
</dbReference>
<name>A0A8K0NLI4_9TREE</name>
<protein>
    <recommendedName>
        <fullName evidence="7">FAD dependent oxidoreductase domain-containing protein</fullName>
    </recommendedName>
</protein>
<gene>
    <name evidence="8" type="ORF">FFLO_05401</name>
</gene>
<evidence type="ECO:0000256" key="4">
    <source>
        <dbReference type="ARBA" id="ARBA00022827"/>
    </source>
</evidence>
<dbReference type="Proteomes" id="UP000812966">
    <property type="component" value="Unassembled WGS sequence"/>
</dbReference>
<dbReference type="GO" id="GO:0008115">
    <property type="term" value="F:sarcosine oxidase activity"/>
    <property type="evidence" value="ECO:0007669"/>
    <property type="project" value="TreeGrafter"/>
</dbReference>